<dbReference type="EMBL" id="VHJA01000037">
    <property type="protein sequence ID" value="TPV45546.1"/>
    <property type="molecule type" value="Genomic_DNA"/>
</dbReference>
<dbReference type="InterPro" id="IPR016155">
    <property type="entry name" value="Mopterin_synth/thiamin_S_b"/>
</dbReference>
<dbReference type="InterPro" id="IPR010035">
    <property type="entry name" value="Thi_S"/>
</dbReference>
<reference evidence="1 2" key="1">
    <citation type="submission" date="2019-06" db="EMBL/GenBank/DDBJ databases">
        <title>Taxogenomics and systematics of the genus Pantoea.</title>
        <authorList>
            <person name="Tambong J.T."/>
        </authorList>
    </citation>
    <scope>NUCLEOTIDE SEQUENCE [LARGE SCALE GENOMIC DNA]</scope>
    <source>
        <strain evidence="1 2">LMG 24200</strain>
    </source>
</reference>
<accession>A0A506QJ55</accession>
<protein>
    <submittedName>
        <fullName evidence="1">Sulfur carrier protein ThiS</fullName>
    </submittedName>
</protein>
<gene>
    <name evidence="1" type="primary">thiS</name>
    <name evidence="1" type="ORF">FJW01_04600</name>
</gene>
<organism evidence="1 2">
    <name type="scientific">Pantoea deleyi</name>
    <dbReference type="NCBI Taxonomy" id="470932"/>
    <lineage>
        <taxon>Bacteria</taxon>
        <taxon>Pseudomonadati</taxon>
        <taxon>Pseudomonadota</taxon>
        <taxon>Gammaproteobacteria</taxon>
        <taxon>Enterobacterales</taxon>
        <taxon>Erwiniaceae</taxon>
        <taxon>Pantoea</taxon>
    </lineage>
</organism>
<dbReference type="OrthoDB" id="9800283at2"/>
<dbReference type="InterPro" id="IPR003749">
    <property type="entry name" value="ThiS/MoaD-like"/>
</dbReference>
<dbReference type="AlphaFoldDB" id="A0A506QJ55"/>
<dbReference type="RefSeq" id="WP_128086977.1">
    <property type="nucleotide sequence ID" value="NZ_CP071407.1"/>
</dbReference>
<dbReference type="SUPFAM" id="SSF54285">
    <property type="entry name" value="MoaD/ThiS"/>
    <property type="match status" value="1"/>
</dbReference>
<sequence length="65" mass="6881">MRVELNGRTIETAASTLAELMTEQQIDPRSVATALNGAFVPRSGYASQQLEAGCQVEVLSPMQGG</sequence>
<dbReference type="NCBIfam" id="TIGR01683">
    <property type="entry name" value="thiS"/>
    <property type="match status" value="1"/>
</dbReference>
<keyword evidence="2" id="KW-1185">Reference proteome</keyword>
<evidence type="ECO:0000313" key="2">
    <source>
        <dbReference type="Proteomes" id="UP000317747"/>
    </source>
</evidence>
<proteinExistence type="predicted"/>
<dbReference type="Gene3D" id="3.10.20.30">
    <property type="match status" value="1"/>
</dbReference>
<dbReference type="CDD" id="cd00565">
    <property type="entry name" value="Ubl_ThiS"/>
    <property type="match status" value="1"/>
</dbReference>
<name>A0A506QJ55_9GAMM</name>
<dbReference type="Proteomes" id="UP000317747">
    <property type="component" value="Unassembled WGS sequence"/>
</dbReference>
<dbReference type="PANTHER" id="PTHR34472:SF1">
    <property type="entry name" value="SULFUR CARRIER PROTEIN THIS"/>
    <property type="match status" value="1"/>
</dbReference>
<evidence type="ECO:0000313" key="1">
    <source>
        <dbReference type="EMBL" id="TPV45546.1"/>
    </source>
</evidence>
<dbReference type="InterPro" id="IPR012675">
    <property type="entry name" value="Beta-grasp_dom_sf"/>
</dbReference>
<dbReference type="Pfam" id="PF02597">
    <property type="entry name" value="ThiS"/>
    <property type="match status" value="1"/>
</dbReference>
<comment type="caution">
    <text evidence="1">The sequence shown here is derived from an EMBL/GenBank/DDBJ whole genome shotgun (WGS) entry which is preliminary data.</text>
</comment>
<dbReference type="PANTHER" id="PTHR34472">
    <property type="entry name" value="SULFUR CARRIER PROTEIN THIS"/>
    <property type="match status" value="1"/>
</dbReference>